<feature type="domain" description="STAS" evidence="6">
    <location>
        <begin position="387"/>
        <end position="488"/>
    </location>
</feature>
<dbReference type="Pfam" id="PF01740">
    <property type="entry name" value="STAS"/>
    <property type="match status" value="1"/>
</dbReference>
<dbReference type="PROSITE" id="PS50801">
    <property type="entry name" value="STAS"/>
    <property type="match status" value="1"/>
</dbReference>
<dbReference type="PANTHER" id="PTHR43310:SF1">
    <property type="entry name" value="SULFATE TRANSPORTER YBAR-RELATED"/>
    <property type="match status" value="1"/>
</dbReference>
<dbReference type="Gene3D" id="3.30.750.24">
    <property type="entry name" value="STAS domain"/>
    <property type="match status" value="1"/>
</dbReference>
<dbReference type="STRING" id="1221500.ABE65_003305"/>
<evidence type="ECO:0000256" key="5">
    <source>
        <dbReference type="SAM" id="Phobius"/>
    </source>
</evidence>
<dbReference type="InterPro" id="IPR052706">
    <property type="entry name" value="Membrane-Transporter-like"/>
</dbReference>
<feature type="transmembrane region" description="Helical" evidence="5">
    <location>
        <begin position="89"/>
        <end position="107"/>
    </location>
</feature>
<keyword evidence="8" id="KW-1185">Reference proteome</keyword>
<feature type="transmembrane region" description="Helical" evidence="5">
    <location>
        <begin position="291"/>
        <end position="309"/>
    </location>
</feature>
<reference evidence="7 8" key="1">
    <citation type="submission" date="2016-04" db="EMBL/GenBank/DDBJ databases">
        <title>Complete genome sequence of Fictibacillus phosphorivorans G25-29, a strain toxic to nematodes.</title>
        <authorList>
            <person name="Zheng Z."/>
        </authorList>
    </citation>
    <scope>NUCLEOTIDE SEQUENCE [LARGE SCALE GENOMIC DNA]</scope>
    <source>
        <strain evidence="7 8">G25-29</strain>
    </source>
</reference>
<accession>A0A160IRU9</accession>
<dbReference type="InterPro" id="IPR036513">
    <property type="entry name" value="STAS_dom_sf"/>
</dbReference>
<sequence length="488" mass="52081">MDYNQIKQEWFGNIRGDVLAGLVVGLALIPEAIAFSIIAGVDPMVGLYASFCIAVVIAFLGGRPGMISAATGAMALVMVTLVAEHGLQYLLAATVLTGVIQILIGVLKLSKYMKFIPRSVMVGFVNALAILIFTAQLPHFVGESWVMYAMVAGALAIIYLFPRVTKAVPSPLVAITVITIIAVMSGSTVQTVGDMGELTQALPLFLIPDIPITFETLQIIFPYSFALALVGLLESLLTAQIVDDMTDTDSDKNREAKGQGLANIVAGFFGGMAGCAMIGQSVINVKSGGRGRLSTFVAGAFLMILIILLNDLLSMIPMAALVGVMIMVSIGTFDWSSITKLHKMPKTDAAVMIVTVVTVVLTHDLSKGVLAGVILSALFFAAKISKVEISSTIDNNTKVYVVKGQLFFASVTDFVSQFDFSERVELVTIDLSQSHVWDDSAVGAIDKVVLKYRQNQTAVQITGLDASSNKLVKKLAIYDKPESKIIAQ</sequence>
<evidence type="ECO:0000256" key="3">
    <source>
        <dbReference type="ARBA" id="ARBA00022989"/>
    </source>
</evidence>
<feature type="transmembrane region" description="Helical" evidence="5">
    <location>
        <begin position="315"/>
        <end position="335"/>
    </location>
</feature>
<dbReference type="GO" id="GO:0008271">
    <property type="term" value="F:secondary active sulfate transmembrane transporter activity"/>
    <property type="evidence" value="ECO:0007669"/>
    <property type="project" value="InterPro"/>
</dbReference>
<dbReference type="InterPro" id="IPR011547">
    <property type="entry name" value="SLC26A/SulP_dom"/>
</dbReference>
<dbReference type="InterPro" id="IPR002645">
    <property type="entry name" value="STAS_dom"/>
</dbReference>
<evidence type="ECO:0000256" key="2">
    <source>
        <dbReference type="ARBA" id="ARBA00022692"/>
    </source>
</evidence>
<evidence type="ECO:0000256" key="4">
    <source>
        <dbReference type="ARBA" id="ARBA00023136"/>
    </source>
</evidence>
<evidence type="ECO:0000259" key="6">
    <source>
        <dbReference type="PROSITE" id="PS50801"/>
    </source>
</evidence>
<dbReference type="GO" id="GO:0016020">
    <property type="term" value="C:membrane"/>
    <property type="evidence" value="ECO:0007669"/>
    <property type="project" value="UniProtKB-SubCell"/>
</dbReference>
<dbReference type="AlphaFoldDB" id="A0A160IRU9"/>
<feature type="transmembrane region" description="Helical" evidence="5">
    <location>
        <begin position="119"/>
        <end position="139"/>
    </location>
</feature>
<feature type="transmembrane region" description="Helical" evidence="5">
    <location>
        <begin position="369"/>
        <end position="385"/>
    </location>
</feature>
<dbReference type="Proteomes" id="UP000076623">
    <property type="component" value="Chromosome"/>
</dbReference>
<name>A0A160IRU9_9BACL</name>
<evidence type="ECO:0000313" key="8">
    <source>
        <dbReference type="Proteomes" id="UP000076623"/>
    </source>
</evidence>
<dbReference type="KEGG" id="fpn:ABE65_003305"/>
<protein>
    <submittedName>
        <fullName evidence="7">Sodium-independent anion transporter</fullName>
    </submittedName>
</protein>
<dbReference type="RefSeq" id="WP_066399696.1">
    <property type="nucleotide sequence ID" value="NZ_CP015378.1"/>
</dbReference>
<dbReference type="PANTHER" id="PTHR43310">
    <property type="entry name" value="SULFATE TRANSPORTER YBAR-RELATED"/>
    <property type="match status" value="1"/>
</dbReference>
<feature type="transmembrane region" description="Helical" evidence="5">
    <location>
        <begin position="145"/>
        <end position="161"/>
    </location>
</feature>
<dbReference type="EMBL" id="CP015378">
    <property type="protein sequence ID" value="ANC79254.1"/>
    <property type="molecule type" value="Genomic_DNA"/>
</dbReference>
<feature type="transmembrane region" description="Helical" evidence="5">
    <location>
        <begin position="18"/>
        <end position="39"/>
    </location>
</feature>
<feature type="transmembrane region" description="Helical" evidence="5">
    <location>
        <begin position="221"/>
        <end position="241"/>
    </location>
</feature>
<dbReference type="PROSITE" id="PS01130">
    <property type="entry name" value="SLC26A"/>
    <property type="match status" value="1"/>
</dbReference>
<keyword evidence="2 5" id="KW-0812">Transmembrane</keyword>
<feature type="transmembrane region" description="Helical" evidence="5">
    <location>
        <begin position="45"/>
        <end position="61"/>
    </location>
</feature>
<dbReference type="SUPFAM" id="SSF52091">
    <property type="entry name" value="SpoIIaa-like"/>
    <property type="match status" value="1"/>
</dbReference>
<organism evidence="7 8">
    <name type="scientific">Fictibacillus phosphorivorans</name>
    <dbReference type="NCBI Taxonomy" id="1221500"/>
    <lineage>
        <taxon>Bacteria</taxon>
        <taxon>Bacillati</taxon>
        <taxon>Bacillota</taxon>
        <taxon>Bacilli</taxon>
        <taxon>Bacillales</taxon>
        <taxon>Fictibacillaceae</taxon>
        <taxon>Fictibacillus</taxon>
    </lineage>
</organism>
<keyword evidence="3 5" id="KW-1133">Transmembrane helix</keyword>
<evidence type="ECO:0000313" key="7">
    <source>
        <dbReference type="EMBL" id="ANC79254.1"/>
    </source>
</evidence>
<comment type="subcellular location">
    <subcellularLocation>
        <location evidence="1">Membrane</location>
        <topology evidence="1">Multi-pass membrane protein</topology>
    </subcellularLocation>
</comment>
<feature type="transmembrane region" description="Helical" evidence="5">
    <location>
        <begin position="173"/>
        <end position="192"/>
    </location>
</feature>
<dbReference type="CDD" id="cd07042">
    <property type="entry name" value="STAS_SulP_like_sulfate_transporter"/>
    <property type="match status" value="1"/>
</dbReference>
<evidence type="ECO:0000256" key="1">
    <source>
        <dbReference type="ARBA" id="ARBA00004141"/>
    </source>
</evidence>
<feature type="transmembrane region" description="Helical" evidence="5">
    <location>
        <begin position="261"/>
        <end position="279"/>
    </location>
</feature>
<dbReference type="Pfam" id="PF00916">
    <property type="entry name" value="Sulfate_transp"/>
    <property type="match status" value="2"/>
</dbReference>
<keyword evidence="4 5" id="KW-0472">Membrane</keyword>
<proteinExistence type="predicted"/>
<gene>
    <name evidence="7" type="ORF">ABE65_003305</name>
</gene>
<dbReference type="InterPro" id="IPR018045">
    <property type="entry name" value="S04_transporter_CS"/>
</dbReference>